<protein>
    <submittedName>
        <fullName evidence="2">Uncharacterized protein</fullName>
    </submittedName>
</protein>
<gene>
    <name evidence="2" type="ORF">SK128_018864</name>
</gene>
<keyword evidence="1" id="KW-1133">Transmembrane helix</keyword>
<comment type="caution">
    <text evidence="2">The sequence shown here is derived from an EMBL/GenBank/DDBJ whole genome shotgun (WGS) entry which is preliminary data.</text>
</comment>
<keyword evidence="3" id="KW-1185">Reference proteome</keyword>
<keyword evidence="1" id="KW-0472">Membrane</keyword>
<feature type="transmembrane region" description="Helical" evidence="1">
    <location>
        <begin position="115"/>
        <end position="144"/>
    </location>
</feature>
<organism evidence="2 3">
    <name type="scientific">Halocaridina rubra</name>
    <name type="common">Hawaiian red shrimp</name>
    <dbReference type="NCBI Taxonomy" id="373956"/>
    <lineage>
        <taxon>Eukaryota</taxon>
        <taxon>Metazoa</taxon>
        <taxon>Ecdysozoa</taxon>
        <taxon>Arthropoda</taxon>
        <taxon>Crustacea</taxon>
        <taxon>Multicrustacea</taxon>
        <taxon>Malacostraca</taxon>
        <taxon>Eumalacostraca</taxon>
        <taxon>Eucarida</taxon>
        <taxon>Decapoda</taxon>
        <taxon>Pleocyemata</taxon>
        <taxon>Caridea</taxon>
        <taxon>Atyoidea</taxon>
        <taxon>Atyidae</taxon>
        <taxon>Halocaridina</taxon>
    </lineage>
</organism>
<proteinExistence type="predicted"/>
<dbReference type="Proteomes" id="UP001381693">
    <property type="component" value="Unassembled WGS sequence"/>
</dbReference>
<dbReference type="EMBL" id="JAXCGZ010003861">
    <property type="protein sequence ID" value="KAK7082893.1"/>
    <property type="molecule type" value="Genomic_DNA"/>
</dbReference>
<accession>A0AAN8XJM7</accession>
<reference evidence="2 3" key="1">
    <citation type="submission" date="2023-11" db="EMBL/GenBank/DDBJ databases">
        <title>Halocaridina rubra genome assembly.</title>
        <authorList>
            <person name="Smith C."/>
        </authorList>
    </citation>
    <scope>NUCLEOTIDE SEQUENCE [LARGE SCALE GENOMIC DNA]</scope>
    <source>
        <strain evidence="2">EP-1</strain>
        <tissue evidence="2">Whole</tissue>
    </source>
</reference>
<feature type="non-terminal residue" evidence="2">
    <location>
        <position position="161"/>
    </location>
</feature>
<name>A0AAN8XJM7_HALRR</name>
<evidence type="ECO:0000313" key="3">
    <source>
        <dbReference type="Proteomes" id="UP001381693"/>
    </source>
</evidence>
<evidence type="ECO:0000256" key="1">
    <source>
        <dbReference type="SAM" id="Phobius"/>
    </source>
</evidence>
<keyword evidence="1" id="KW-0812">Transmembrane</keyword>
<dbReference type="AlphaFoldDB" id="A0AAN8XJM7"/>
<sequence>MQSSPGSVCTDHMRNIHRSNGGKLYLIFVILCRAARQANKHRGALVASKAVYLILRRTVWLPMTPLKENGIDETAAAPEEAGEDPPPFPDNVSEVEMPDGPKPMLAEESSTEYMLLRYICVVSAVLWLVSALPGIPILVFGSIYHNRCTGYRYIPIWFIVQ</sequence>
<evidence type="ECO:0000313" key="2">
    <source>
        <dbReference type="EMBL" id="KAK7082893.1"/>
    </source>
</evidence>